<proteinExistence type="predicted"/>
<evidence type="ECO:0000313" key="3">
    <source>
        <dbReference type="EMBL" id="GBR49603.1"/>
    </source>
</evidence>
<protein>
    <submittedName>
        <fullName evidence="3">Uncharacterized protein</fullName>
    </submittedName>
</protein>
<gene>
    <name evidence="3" type="ORF">AA106556_2101</name>
</gene>
<keyword evidence="1" id="KW-0175">Coiled coil</keyword>
<evidence type="ECO:0000313" key="4">
    <source>
        <dbReference type="Proteomes" id="UP001062443"/>
    </source>
</evidence>
<dbReference type="Proteomes" id="UP001062443">
    <property type="component" value="Unassembled WGS sequence"/>
</dbReference>
<sequence>MAPVMNETSSHSMAIERLRTIAEEMDLALKKHGIAGPNDALWEWSRLLRMGMDVYSHLVQDNLQGVTQEAQKMHATMEKMAGQAEYFLTELSKRGESELQTAKAELEDARMSYHRAKEMSEHRQREITHEILSDLNVSLKRDVKEYIGRWLPIHATEYAKSVVYRAMAIVVASTLSFTMVCTGLCWWALHDKASVGSYCQAHMYQGLNGKEIYCLLPNVSPIVREK</sequence>
<keyword evidence="2" id="KW-0472">Membrane</keyword>
<evidence type="ECO:0000256" key="2">
    <source>
        <dbReference type="SAM" id="Phobius"/>
    </source>
</evidence>
<reference evidence="3" key="1">
    <citation type="submission" date="2013-04" db="EMBL/GenBank/DDBJ databases">
        <title>The genome sequencing project of 58 acetic acid bacteria.</title>
        <authorList>
            <person name="Okamoto-Kainuma A."/>
            <person name="Ishikawa M."/>
            <person name="Umino S."/>
            <person name="Koizumi Y."/>
            <person name="Shiwa Y."/>
            <person name="Yoshikawa H."/>
            <person name="Matsutani M."/>
            <person name="Matsushita K."/>
        </authorList>
    </citation>
    <scope>NUCLEOTIDE SEQUENCE</scope>
    <source>
        <strain evidence="3">NBRC 106556</strain>
    </source>
</reference>
<comment type="caution">
    <text evidence="3">The sequence shown here is derived from an EMBL/GenBank/DDBJ whole genome shotgun (WGS) entry which is preliminary data.</text>
</comment>
<accession>A0ABQ0QLR0</accession>
<organism evidence="3 4">
    <name type="scientific">Neokomagataea tanensis NBRC 106556</name>
    <dbReference type="NCBI Taxonomy" id="1223519"/>
    <lineage>
        <taxon>Bacteria</taxon>
        <taxon>Pseudomonadati</taxon>
        <taxon>Pseudomonadota</taxon>
        <taxon>Alphaproteobacteria</taxon>
        <taxon>Acetobacterales</taxon>
        <taxon>Acetobacteraceae</taxon>
        <taxon>Neokomagataea</taxon>
    </lineage>
</organism>
<keyword evidence="2" id="KW-0812">Transmembrane</keyword>
<name>A0ABQ0QLR0_9PROT</name>
<evidence type="ECO:0000256" key="1">
    <source>
        <dbReference type="SAM" id="Coils"/>
    </source>
</evidence>
<feature type="coiled-coil region" evidence="1">
    <location>
        <begin position="92"/>
        <end position="119"/>
    </location>
</feature>
<dbReference type="EMBL" id="BAQB01000103">
    <property type="protein sequence ID" value="GBR49603.1"/>
    <property type="molecule type" value="Genomic_DNA"/>
</dbReference>
<keyword evidence="2" id="KW-1133">Transmembrane helix</keyword>
<feature type="transmembrane region" description="Helical" evidence="2">
    <location>
        <begin position="166"/>
        <end position="189"/>
    </location>
</feature>
<keyword evidence="4" id="KW-1185">Reference proteome</keyword>